<name>A0A1F5N824_9BACT</name>
<feature type="domain" description="DUF11" evidence="2">
    <location>
        <begin position="195"/>
        <end position="266"/>
    </location>
</feature>
<evidence type="ECO:0000256" key="1">
    <source>
        <dbReference type="SAM" id="Phobius"/>
    </source>
</evidence>
<keyword evidence="1" id="KW-1133">Transmembrane helix</keyword>
<dbReference type="AlphaFoldDB" id="A0A1F5N824"/>
<accession>A0A1F5N824</accession>
<reference evidence="3 4" key="1">
    <citation type="journal article" date="2016" name="Nat. Commun.">
        <title>Thousands of microbial genomes shed light on interconnected biogeochemical processes in an aquifer system.</title>
        <authorList>
            <person name="Anantharaman K."/>
            <person name="Brown C.T."/>
            <person name="Hug L.A."/>
            <person name="Sharon I."/>
            <person name="Castelle C.J."/>
            <person name="Probst A.J."/>
            <person name="Thomas B.C."/>
            <person name="Singh A."/>
            <person name="Wilkins M.J."/>
            <person name="Karaoz U."/>
            <person name="Brodie E.L."/>
            <person name="Williams K.H."/>
            <person name="Hubbard S.S."/>
            <person name="Banfield J.F."/>
        </authorList>
    </citation>
    <scope>NUCLEOTIDE SEQUENCE [LARGE SCALE GENOMIC DNA]</scope>
</reference>
<keyword evidence="1" id="KW-0472">Membrane</keyword>
<dbReference type="EMBL" id="MFEH01000005">
    <property type="protein sequence ID" value="OGE73764.1"/>
    <property type="molecule type" value="Genomic_DNA"/>
</dbReference>
<evidence type="ECO:0000259" key="2">
    <source>
        <dbReference type="Pfam" id="PF01345"/>
    </source>
</evidence>
<sequence>MDDQILDPNTRSELPMEITQPQQPSFFKGKGLIYVAIGCVLLLLGVGAYVIFGNKQPAVQTPDSVSLVIEGPDQLVSGNEAEYRVVYKNDENADLTNISLQLFYPTGFKFKSSTPQATSSVGNIFNLPVLKEGKEAEIIIRGKLTGGTGESKQIKAVMHYRLSNFNSEFAAETTIQTSILPPNLTMEINGPIDVVGGQDTTFSVNFTNVTSQDFDNLVLIMTYPEGFNYTSSNIPVTKDNNYWKLPKIATGSSLSLEITGSFTGENSEVKLVKAELGQIINNIFASQLISTGTFQIMPSALALTLSSDVEDGIVNLDQTISFTLNYANQGSIGLNNIVVVVNLEGASLDIPRLQADNAILSDRTLTWKAATLPGLSVLSPMERGEIDFRIPIVDSYSTNLKNQTIKATAQISSDEIQKPTRAGDVVLKLGSELTLNVHGDYVSGAAPLQVGKTTLFNMTLMLSNGSNDLSNTKVVASLPLPSQSWKNVVVPDAEKNRLTYDPNSGKITWNIGDIPAFTGKFIPVARVSFQIAVTPSEVDRNKAMNLLSNIKAMGTDVFTSQLIETNTVNEVTTSTINDDVLDSRGGGTVQ</sequence>
<keyword evidence="1" id="KW-0812">Transmembrane</keyword>
<dbReference type="InterPro" id="IPR001434">
    <property type="entry name" value="OmcB-like_DUF11"/>
</dbReference>
<organism evidence="3 4">
    <name type="scientific">Candidatus Doudnabacteria bacterium RIFCSPHIGHO2_01_FULL_41_86</name>
    <dbReference type="NCBI Taxonomy" id="1817821"/>
    <lineage>
        <taxon>Bacteria</taxon>
        <taxon>Candidatus Doudnaibacteriota</taxon>
    </lineage>
</organism>
<gene>
    <name evidence="3" type="ORF">A2717_04030</name>
</gene>
<evidence type="ECO:0000313" key="3">
    <source>
        <dbReference type="EMBL" id="OGE73764.1"/>
    </source>
</evidence>
<feature type="transmembrane region" description="Helical" evidence="1">
    <location>
        <begin position="32"/>
        <end position="52"/>
    </location>
</feature>
<dbReference type="Pfam" id="PF01345">
    <property type="entry name" value="DUF11"/>
    <property type="match status" value="1"/>
</dbReference>
<proteinExistence type="predicted"/>
<protein>
    <recommendedName>
        <fullName evidence="2">DUF11 domain-containing protein</fullName>
    </recommendedName>
</protein>
<dbReference type="STRING" id="1817821.A2717_04030"/>
<comment type="caution">
    <text evidence="3">The sequence shown here is derived from an EMBL/GenBank/DDBJ whole genome shotgun (WGS) entry which is preliminary data.</text>
</comment>
<dbReference type="Proteomes" id="UP000177610">
    <property type="component" value="Unassembled WGS sequence"/>
</dbReference>
<evidence type="ECO:0000313" key="4">
    <source>
        <dbReference type="Proteomes" id="UP000177610"/>
    </source>
</evidence>